<reference evidence="2" key="1">
    <citation type="submission" date="2023-07" db="EMBL/GenBank/DDBJ databases">
        <authorList>
            <person name="Kim M.K."/>
        </authorList>
    </citation>
    <scope>NUCLEOTIDE SEQUENCE</scope>
    <source>
        <strain evidence="2">ASUV-10-1</strain>
    </source>
</reference>
<keyword evidence="3" id="KW-1185">Reference proteome</keyword>
<evidence type="ECO:0000313" key="3">
    <source>
        <dbReference type="Proteomes" id="UP001176429"/>
    </source>
</evidence>
<dbReference type="RefSeq" id="WP_305005370.1">
    <property type="nucleotide sequence ID" value="NZ_JAUQSY010000003.1"/>
</dbReference>
<comment type="caution">
    <text evidence="2">The sequence shown here is derived from an EMBL/GenBank/DDBJ whole genome shotgun (WGS) entry which is preliminary data.</text>
</comment>
<feature type="chain" id="PRO_5046194690" description="TolC family protein" evidence="1">
    <location>
        <begin position="21"/>
        <end position="171"/>
    </location>
</feature>
<sequence length="171" mass="18365">MKLSHVLPALLLALPFATLAQTAPATHQVTEVTETIDPATGKVTKRTTRSYSEPVPAAAAAEAEARGAVMAASDADVSKTLGKKTAVSSLTNTNLVAAYDQLLEQTRNKRSGWQAADWTAAASVMASLNTRYEQLRSVLTLDEKLSIRANQAEFQALRLGQQVTRQITDKL</sequence>
<dbReference type="Proteomes" id="UP001176429">
    <property type="component" value="Unassembled WGS sequence"/>
</dbReference>
<accession>A0ABT9B7B1</accession>
<protein>
    <recommendedName>
        <fullName evidence="4">TolC family protein</fullName>
    </recommendedName>
</protein>
<gene>
    <name evidence="2" type="ORF">Q5H93_04855</name>
</gene>
<keyword evidence="1" id="KW-0732">Signal</keyword>
<evidence type="ECO:0000313" key="2">
    <source>
        <dbReference type="EMBL" id="MDO7874052.1"/>
    </source>
</evidence>
<proteinExistence type="predicted"/>
<dbReference type="EMBL" id="JAUQSY010000003">
    <property type="protein sequence ID" value="MDO7874052.1"/>
    <property type="molecule type" value="Genomic_DNA"/>
</dbReference>
<name>A0ABT9B7B1_9BACT</name>
<evidence type="ECO:0000256" key="1">
    <source>
        <dbReference type="SAM" id="SignalP"/>
    </source>
</evidence>
<evidence type="ECO:0008006" key="4">
    <source>
        <dbReference type="Google" id="ProtNLM"/>
    </source>
</evidence>
<feature type="signal peptide" evidence="1">
    <location>
        <begin position="1"/>
        <end position="20"/>
    </location>
</feature>
<organism evidence="2 3">
    <name type="scientific">Hymenobacter aranciens</name>
    <dbReference type="NCBI Taxonomy" id="3063996"/>
    <lineage>
        <taxon>Bacteria</taxon>
        <taxon>Pseudomonadati</taxon>
        <taxon>Bacteroidota</taxon>
        <taxon>Cytophagia</taxon>
        <taxon>Cytophagales</taxon>
        <taxon>Hymenobacteraceae</taxon>
        <taxon>Hymenobacter</taxon>
    </lineage>
</organism>